<dbReference type="RefSeq" id="WP_004435693.1">
    <property type="nucleotide sequence ID" value="NZ_ADWW01000002.1"/>
</dbReference>
<keyword evidence="2" id="KW-1133">Transmembrane helix</keyword>
<dbReference type="EMBL" id="CP007739">
    <property type="protein sequence ID" value="AIE60740.1"/>
    <property type="molecule type" value="Genomic_DNA"/>
</dbReference>
<evidence type="ECO:0000313" key="4">
    <source>
        <dbReference type="Proteomes" id="UP000027602"/>
    </source>
</evidence>
<feature type="compositionally biased region" description="Basic and acidic residues" evidence="1">
    <location>
        <begin position="63"/>
        <end position="78"/>
    </location>
</feature>
<dbReference type="OrthoDB" id="2138957at2"/>
<keyword evidence="2" id="KW-0472">Membrane</keyword>
<evidence type="ECO:0000313" key="3">
    <source>
        <dbReference type="EMBL" id="AIE60740.1"/>
    </source>
</evidence>
<dbReference type="eggNOG" id="COG1559">
    <property type="taxonomic scope" value="Bacteria"/>
</dbReference>
<dbReference type="Proteomes" id="UP000027602">
    <property type="component" value="Chromosome"/>
</dbReference>
<organism evidence="3 4">
    <name type="scientific">Bacillus methanolicus (strain MGA3 / ATCC 53907)</name>
    <dbReference type="NCBI Taxonomy" id="796606"/>
    <lineage>
        <taxon>Bacteria</taxon>
        <taxon>Bacillati</taxon>
        <taxon>Bacillota</taxon>
        <taxon>Bacilli</taxon>
        <taxon>Bacillales</taxon>
        <taxon>Bacillaceae</taxon>
        <taxon>Bacillus</taxon>
    </lineage>
</organism>
<evidence type="ECO:0000256" key="2">
    <source>
        <dbReference type="SAM" id="Phobius"/>
    </source>
</evidence>
<feature type="region of interest" description="Disordered" evidence="1">
    <location>
        <begin position="57"/>
        <end position="98"/>
    </location>
</feature>
<dbReference type="Gene3D" id="3.30.1490.480">
    <property type="entry name" value="Endolytic murein transglycosylase"/>
    <property type="match status" value="1"/>
</dbReference>
<feature type="transmembrane region" description="Helical" evidence="2">
    <location>
        <begin position="6"/>
        <end position="27"/>
    </location>
</feature>
<dbReference type="STRING" id="796606.BMMGA3_11725"/>
<sequence>MNKRTVRAFALGILFSVSLIGSAYYFLQNGKSSLSKAKQSLEEKGYIVLSKSEYTNLQKQSKRKNEEKQSQETVKKTENSPLNVHTEKGNEQSSGSYSEENNVISYELKITSGMNTEQIASILSNVRIIKDAQDFEEFMSNNGYSTKIQQGTFHLTNKMNYSQIAKILTKS</sequence>
<protein>
    <submittedName>
        <fullName evidence="3">Aminodeoxychorismate lyase</fullName>
    </submittedName>
</protein>
<keyword evidence="4" id="KW-1185">Reference proteome</keyword>
<dbReference type="KEGG" id="bmet:BMMGA3_11725"/>
<evidence type="ECO:0000256" key="1">
    <source>
        <dbReference type="SAM" id="MobiDB-lite"/>
    </source>
</evidence>
<keyword evidence="2" id="KW-0812">Transmembrane</keyword>
<name>I3EAH9_BACMM</name>
<dbReference type="GO" id="GO:0016829">
    <property type="term" value="F:lyase activity"/>
    <property type="evidence" value="ECO:0007669"/>
    <property type="project" value="UniProtKB-KW"/>
</dbReference>
<reference evidence="3 4" key="1">
    <citation type="journal article" date="2015" name="BMC Genomics">
        <title>Transcriptome analysis of thermophilic methylotrophic Bacillus methanolicus MGA3 using RNA-sequencing provides detailed insights into its previously uncharted transcriptional landscape.</title>
        <authorList>
            <person name="Irla M."/>
            <person name="Neshat A."/>
            <person name="Brautaset T."/>
            <person name="Ruckert C."/>
            <person name="Kalinowski J."/>
            <person name="Wendisch V.F."/>
        </authorList>
    </citation>
    <scope>NUCLEOTIDE SEQUENCE [LARGE SCALE GENOMIC DNA]</scope>
    <source>
        <strain evidence="4">MGA3 / ATCC 53907</strain>
    </source>
</reference>
<dbReference type="HOGENOM" id="CLU_128609_1_0_9"/>
<keyword evidence="3" id="KW-0456">Lyase</keyword>
<gene>
    <name evidence="3" type="ORF">BMMGA3_11725</name>
</gene>
<dbReference type="AlphaFoldDB" id="I3EAH9"/>
<accession>I3EAH9</accession>
<proteinExistence type="predicted"/>